<dbReference type="PROSITE" id="PS51686">
    <property type="entry name" value="SAM_MT_RSMB_NOP"/>
    <property type="match status" value="1"/>
</dbReference>
<dbReference type="SUPFAM" id="SSF53335">
    <property type="entry name" value="S-adenosyl-L-methionine-dependent methyltransferases"/>
    <property type="match status" value="1"/>
</dbReference>
<keyword evidence="3 5" id="KW-0949">S-adenosyl-L-methionine</keyword>
<dbReference type="STRING" id="441112.SAMN04488094_11333"/>
<dbReference type="InterPro" id="IPR023267">
    <property type="entry name" value="RCMT"/>
</dbReference>
<dbReference type="AlphaFoldDB" id="A0A1I1P199"/>
<sequence length="427" mass="45548">MGQGQTGGTAARRLALQLVEGVWQDRLTLAEMEAHPHFAGAPAEVRARAGRLARATLRQAGRADAAMKPWLKRSPKPAVRALLRLATVELMSDGAAAHGVVNAAVTLAREEHAPSAPMVNAVLRRVAEDGREAWEAAHPQRLPNWLRGRLSGAYGNARVARMEAVFEGTSPLDITPRLADPALAEALRGTPLPTGSIRLERAGQVSALPGYASGDWWVQDAAAALPARVLAAKPGERVLDLCAAPGGKTLQLAAEGAEVTALDVSESRLERLRDNLTRTGLRAEVVVADALEWKPPAPFDAILLDGPCTATGTIRRHPDLPFVKDAADIRSMVDLQSAMIDRAADMLVSGGRLVFCTCSLLPEEGEGQLEGLLQRRDDLHPDPEAVARLPGLEEAWIAGPGALRLTPDMWPERGGLDGFFIAALRKA</sequence>
<keyword evidence="1 5" id="KW-0489">Methyltransferase</keyword>
<protein>
    <submittedName>
        <fullName evidence="7">16S rRNA (Cytosine967-C5)-methyltransferase</fullName>
    </submittedName>
</protein>
<evidence type="ECO:0000256" key="1">
    <source>
        <dbReference type="ARBA" id="ARBA00022603"/>
    </source>
</evidence>
<feature type="binding site" evidence="5">
    <location>
        <position position="263"/>
    </location>
    <ligand>
        <name>S-adenosyl-L-methionine</name>
        <dbReference type="ChEBI" id="CHEBI:59789"/>
    </ligand>
</feature>
<proteinExistence type="inferred from homology"/>
<dbReference type="Gene3D" id="1.10.940.10">
    <property type="entry name" value="NusB-like"/>
    <property type="match status" value="1"/>
</dbReference>
<feature type="binding site" evidence="5">
    <location>
        <position position="289"/>
    </location>
    <ligand>
        <name>S-adenosyl-L-methionine</name>
        <dbReference type="ChEBI" id="CHEBI:59789"/>
    </ligand>
</feature>
<dbReference type="Pfam" id="PF01029">
    <property type="entry name" value="NusB"/>
    <property type="match status" value="1"/>
</dbReference>
<dbReference type="GO" id="GO:0003723">
    <property type="term" value="F:RNA binding"/>
    <property type="evidence" value="ECO:0007669"/>
    <property type="project" value="UniProtKB-UniRule"/>
</dbReference>
<feature type="binding site" evidence="5">
    <location>
        <begin position="242"/>
        <end position="248"/>
    </location>
    <ligand>
        <name>S-adenosyl-L-methionine</name>
        <dbReference type="ChEBI" id="CHEBI:59789"/>
    </ligand>
</feature>
<comment type="similarity">
    <text evidence="5">Belongs to the class I-like SAM-binding methyltransferase superfamily. RsmB/NOP family.</text>
</comment>
<name>A0A1I1P199_9RHOB</name>
<organism evidence="7 8">
    <name type="scientific">Tropicimonas isoalkanivorans</name>
    <dbReference type="NCBI Taxonomy" id="441112"/>
    <lineage>
        <taxon>Bacteria</taxon>
        <taxon>Pseudomonadati</taxon>
        <taxon>Pseudomonadota</taxon>
        <taxon>Alphaproteobacteria</taxon>
        <taxon>Rhodobacterales</taxon>
        <taxon>Roseobacteraceae</taxon>
        <taxon>Tropicimonas</taxon>
    </lineage>
</organism>
<evidence type="ECO:0000256" key="2">
    <source>
        <dbReference type="ARBA" id="ARBA00022679"/>
    </source>
</evidence>
<evidence type="ECO:0000256" key="4">
    <source>
        <dbReference type="ARBA" id="ARBA00022884"/>
    </source>
</evidence>
<dbReference type="OrthoDB" id="9810297at2"/>
<dbReference type="SUPFAM" id="SSF48013">
    <property type="entry name" value="NusB-like"/>
    <property type="match status" value="1"/>
</dbReference>
<dbReference type="PANTHER" id="PTHR22807:SF61">
    <property type="entry name" value="NOL1_NOP2_SUN FAMILY PROTEIN _ ANTITERMINATION NUSB DOMAIN-CONTAINING PROTEIN"/>
    <property type="match status" value="1"/>
</dbReference>
<dbReference type="InterPro" id="IPR006027">
    <property type="entry name" value="NusB_RsmB_TIM44"/>
</dbReference>
<dbReference type="InterPro" id="IPR001678">
    <property type="entry name" value="MeTrfase_RsmB-F_NOP2_dom"/>
</dbReference>
<dbReference type="GO" id="GO:0006355">
    <property type="term" value="P:regulation of DNA-templated transcription"/>
    <property type="evidence" value="ECO:0007669"/>
    <property type="project" value="InterPro"/>
</dbReference>
<dbReference type="PRINTS" id="PR02008">
    <property type="entry name" value="RCMTFAMILY"/>
</dbReference>
<keyword evidence="2 5" id="KW-0808">Transferase</keyword>
<feature type="domain" description="SAM-dependent MTase RsmB/NOP-type" evidence="6">
    <location>
        <begin position="145"/>
        <end position="427"/>
    </location>
</feature>
<evidence type="ECO:0000259" key="6">
    <source>
        <dbReference type="PROSITE" id="PS51686"/>
    </source>
</evidence>
<feature type="binding site" evidence="5">
    <location>
        <position position="305"/>
    </location>
    <ligand>
        <name>S-adenosyl-L-methionine</name>
        <dbReference type="ChEBI" id="CHEBI:59789"/>
    </ligand>
</feature>
<dbReference type="RefSeq" id="WP_093362113.1">
    <property type="nucleotide sequence ID" value="NZ_FOLG01000013.1"/>
</dbReference>
<keyword evidence="8" id="KW-1185">Reference proteome</keyword>
<gene>
    <name evidence="7" type="ORF">SAMN04488094_11333</name>
</gene>
<keyword evidence="4 5" id="KW-0694">RNA-binding</keyword>
<dbReference type="EMBL" id="FOLG01000013">
    <property type="protein sequence ID" value="SFD01508.1"/>
    <property type="molecule type" value="Genomic_DNA"/>
</dbReference>
<dbReference type="InterPro" id="IPR035926">
    <property type="entry name" value="NusB-like_sf"/>
</dbReference>
<evidence type="ECO:0000256" key="5">
    <source>
        <dbReference type="PROSITE-ProRule" id="PRU01023"/>
    </source>
</evidence>
<dbReference type="GO" id="GO:0008173">
    <property type="term" value="F:RNA methyltransferase activity"/>
    <property type="evidence" value="ECO:0007669"/>
    <property type="project" value="InterPro"/>
</dbReference>
<evidence type="ECO:0000256" key="3">
    <source>
        <dbReference type="ARBA" id="ARBA00022691"/>
    </source>
</evidence>
<dbReference type="Proteomes" id="UP000198728">
    <property type="component" value="Unassembled WGS sequence"/>
</dbReference>
<feature type="active site" description="Nucleophile" evidence="5">
    <location>
        <position position="358"/>
    </location>
</feature>
<evidence type="ECO:0000313" key="7">
    <source>
        <dbReference type="EMBL" id="SFD01508.1"/>
    </source>
</evidence>
<reference evidence="7 8" key="1">
    <citation type="submission" date="2016-10" db="EMBL/GenBank/DDBJ databases">
        <authorList>
            <person name="de Groot N.N."/>
        </authorList>
    </citation>
    <scope>NUCLEOTIDE SEQUENCE [LARGE SCALE GENOMIC DNA]</scope>
    <source>
        <strain evidence="7 8">DSM 19548</strain>
    </source>
</reference>
<dbReference type="PANTHER" id="PTHR22807">
    <property type="entry name" value="NOP2 YEAST -RELATED NOL1/NOP2/FMU SUN DOMAIN-CONTAINING"/>
    <property type="match status" value="1"/>
</dbReference>
<evidence type="ECO:0000313" key="8">
    <source>
        <dbReference type="Proteomes" id="UP000198728"/>
    </source>
</evidence>
<dbReference type="CDD" id="cd02440">
    <property type="entry name" value="AdoMet_MTases"/>
    <property type="match status" value="1"/>
</dbReference>
<dbReference type="Gene3D" id="3.40.50.150">
    <property type="entry name" value="Vaccinia Virus protein VP39"/>
    <property type="match status" value="1"/>
</dbReference>
<accession>A0A1I1P199</accession>
<dbReference type="Pfam" id="PF01189">
    <property type="entry name" value="Methyltr_RsmB-F"/>
    <property type="match status" value="1"/>
</dbReference>
<dbReference type="InterPro" id="IPR029063">
    <property type="entry name" value="SAM-dependent_MTases_sf"/>
</dbReference>
<dbReference type="GO" id="GO:0001510">
    <property type="term" value="P:RNA methylation"/>
    <property type="evidence" value="ECO:0007669"/>
    <property type="project" value="InterPro"/>
</dbReference>
<dbReference type="InterPro" id="IPR049560">
    <property type="entry name" value="MeTrfase_RsmB-F_NOP2_cat"/>
</dbReference>